<dbReference type="InterPro" id="IPR036691">
    <property type="entry name" value="Endo/exonu/phosph_ase_sf"/>
</dbReference>
<dbReference type="Gene3D" id="3.60.10.10">
    <property type="entry name" value="Endonuclease/exonuclease/phosphatase"/>
    <property type="match status" value="1"/>
</dbReference>
<reference evidence="1" key="1">
    <citation type="submission" date="2020-06" db="EMBL/GenBank/DDBJ databases">
        <authorList>
            <person name="Li T."/>
            <person name="Hu X."/>
            <person name="Zhang T."/>
            <person name="Song X."/>
            <person name="Zhang H."/>
            <person name="Dai N."/>
            <person name="Sheng W."/>
            <person name="Hou X."/>
            <person name="Wei L."/>
        </authorList>
    </citation>
    <scope>NUCLEOTIDE SEQUENCE</scope>
    <source>
        <strain evidence="1">KEN8</strain>
        <tissue evidence="1">Leaf</tissue>
    </source>
</reference>
<sequence length="316" mass="36259">MMGFVECRGLNGIDHGRSNTWYVIIISFLGLIETRVSQANVQRVRRNLLMNWSWFDDYSGPEGRIWLVWNPVEVDVEILRVESQFISLSCFNKRLHKRCLISSFTLTVTLSARSLWGALCNLSAGISDDPWLVLGDFNAVMDDSEVFGRAADTSVSMTFAHAFGIRVWCSYLSLVVRLRGTIAVKGQEACGSGWTECSLIRIEEHVAFRFDNYLTLPGFLNSVEEIWKHRIHGTAMYETVCKLKLLKAEFRRQKKLKGNLMENVKKAKTFLDKAQAFFTTYKEDIFLELVKNCRRVYSMAVKLEISMLKQRQSYGG</sequence>
<proteinExistence type="predicted"/>
<gene>
    <name evidence="1" type="ORF">Scaly_3152300</name>
</gene>
<protein>
    <submittedName>
        <fullName evidence="1">Uncharacterized protein</fullName>
    </submittedName>
</protein>
<accession>A0AAW2JG43</accession>
<comment type="caution">
    <text evidence="1">The sequence shown here is derived from an EMBL/GenBank/DDBJ whole genome shotgun (WGS) entry which is preliminary data.</text>
</comment>
<dbReference type="AlphaFoldDB" id="A0AAW2JG43"/>
<organism evidence="1">
    <name type="scientific">Sesamum calycinum</name>
    <dbReference type="NCBI Taxonomy" id="2727403"/>
    <lineage>
        <taxon>Eukaryota</taxon>
        <taxon>Viridiplantae</taxon>
        <taxon>Streptophyta</taxon>
        <taxon>Embryophyta</taxon>
        <taxon>Tracheophyta</taxon>
        <taxon>Spermatophyta</taxon>
        <taxon>Magnoliopsida</taxon>
        <taxon>eudicotyledons</taxon>
        <taxon>Gunneridae</taxon>
        <taxon>Pentapetalae</taxon>
        <taxon>asterids</taxon>
        <taxon>lamiids</taxon>
        <taxon>Lamiales</taxon>
        <taxon>Pedaliaceae</taxon>
        <taxon>Sesamum</taxon>
    </lineage>
</organism>
<reference evidence="1" key="2">
    <citation type="journal article" date="2024" name="Plant">
        <title>Genomic evolution and insights into agronomic trait innovations of Sesamum species.</title>
        <authorList>
            <person name="Miao H."/>
            <person name="Wang L."/>
            <person name="Qu L."/>
            <person name="Liu H."/>
            <person name="Sun Y."/>
            <person name="Le M."/>
            <person name="Wang Q."/>
            <person name="Wei S."/>
            <person name="Zheng Y."/>
            <person name="Lin W."/>
            <person name="Duan Y."/>
            <person name="Cao H."/>
            <person name="Xiong S."/>
            <person name="Wang X."/>
            <person name="Wei L."/>
            <person name="Li C."/>
            <person name="Ma Q."/>
            <person name="Ju M."/>
            <person name="Zhao R."/>
            <person name="Li G."/>
            <person name="Mu C."/>
            <person name="Tian Q."/>
            <person name="Mei H."/>
            <person name="Zhang T."/>
            <person name="Gao T."/>
            <person name="Zhang H."/>
        </authorList>
    </citation>
    <scope>NUCLEOTIDE SEQUENCE</scope>
    <source>
        <strain evidence="1">KEN8</strain>
    </source>
</reference>
<evidence type="ECO:0000313" key="1">
    <source>
        <dbReference type="EMBL" id="KAL0292818.1"/>
    </source>
</evidence>
<dbReference type="EMBL" id="JACGWM010001464">
    <property type="protein sequence ID" value="KAL0292818.1"/>
    <property type="molecule type" value="Genomic_DNA"/>
</dbReference>
<dbReference type="SUPFAM" id="SSF56219">
    <property type="entry name" value="DNase I-like"/>
    <property type="match status" value="1"/>
</dbReference>
<name>A0AAW2JG43_9LAMI</name>